<reference evidence="1 2" key="1">
    <citation type="submission" date="2020-07" db="EMBL/GenBank/DDBJ databases">
        <title>Spirosoma foliorum sp. nov., isolated from the leaves on the Nejang mountain Korea, Republic of.</title>
        <authorList>
            <person name="Ho H."/>
            <person name="Lee Y.-J."/>
            <person name="Nurcahyanto D.-A."/>
            <person name="Kim S.-G."/>
        </authorList>
    </citation>
    <scope>NUCLEOTIDE SEQUENCE [LARGE SCALE GENOMIC DNA]</scope>
    <source>
        <strain evidence="1 2">PL0136</strain>
    </source>
</reference>
<dbReference type="Proteomes" id="UP000515369">
    <property type="component" value="Chromosome"/>
</dbReference>
<dbReference type="KEGG" id="sfol:H3H32_24290"/>
<protein>
    <submittedName>
        <fullName evidence="1">DKNYY domain-containing protein</fullName>
    </submittedName>
</protein>
<dbReference type="RefSeq" id="WP_182458186.1">
    <property type="nucleotide sequence ID" value="NZ_CP059732.1"/>
</dbReference>
<name>A0A7G5GQD2_9BACT</name>
<dbReference type="PROSITE" id="PS51257">
    <property type="entry name" value="PROKAR_LIPOPROTEIN"/>
    <property type="match status" value="1"/>
</dbReference>
<sequence>MNSLLKKIFGTFGTLAITLIGLLVLACGPGSRRGYRIEKGEVVMYRGFPANRSVIPEADADSFTIINDDYGKDKTHVFYIGRIIQNADPATFEYLSGAYSRDKTNGYSRHELISTDGPHFRVVPNSNDTPTNVTAEGAPYVCDSHRVYKDMFIIDGADPASFVFVPMFNGYYLTRDKRRVYFQEKPIEGVDGATFRKVSDFNFCDKHRAWGLVLGQYTHWAPIENVDLANFSSAGQYYAKDKQRVYFSDHAVKGADPTSFTETNYLQAKDKNSTYSSGYKATNQN</sequence>
<dbReference type="EMBL" id="CP059732">
    <property type="protein sequence ID" value="QMW01074.1"/>
    <property type="molecule type" value="Genomic_DNA"/>
</dbReference>
<evidence type="ECO:0000313" key="2">
    <source>
        <dbReference type="Proteomes" id="UP000515369"/>
    </source>
</evidence>
<keyword evidence="2" id="KW-1185">Reference proteome</keyword>
<evidence type="ECO:0000313" key="1">
    <source>
        <dbReference type="EMBL" id="QMW01074.1"/>
    </source>
</evidence>
<proteinExistence type="predicted"/>
<dbReference type="InterPro" id="IPR027375">
    <property type="entry name" value="DKNYY"/>
</dbReference>
<organism evidence="1 2">
    <name type="scientific">Spirosoma foliorum</name>
    <dbReference type="NCBI Taxonomy" id="2710596"/>
    <lineage>
        <taxon>Bacteria</taxon>
        <taxon>Pseudomonadati</taxon>
        <taxon>Bacteroidota</taxon>
        <taxon>Cytophagia</taxon>
        <taxon>Cytophagales</taxon>
        <taxon>Cytophagaceae</taxon>
        <taxon>Spirosoma</taxon>
    </lineage>
</organism>
<gene>
    <name evidence="1" type="ORF">H3H32_24290</name>
</gene>
<accession>A0A7G5GQD2</accession>
<dbReference type="Pfam" id="PF13644">
    <property type="entry name" value="DKNYY"/>
    <property type="match status" value="2"/>
</dbReference>
<dbReference type="AlphaFoldDB" id="A0A7G5GQD2"/>